<dbReference type="InterPro" id="IPR020816">
    <property type="entry name" value="Histone-like_DNA-bd_CS"/>
</dbReference>
<evidence type="ECO:0000313" key="6">
    <source>
        <dbReference type="EMBL" id="MDP4544061.1"/>
    </source>
</evidence>
<evidence type="ECO:0000256" key="2">
    <source>
        <dbReference type="ARBA" id="ARBA00010529"/>
    </source>
</evidence>
<dbReference type="Pfam" id="PF00216">
    <property type="entry name" value="Bac_DNA_binding"/>
    <property type="match status" value="1"/>
</dbReference>
<evidence type="ECO:0000256" key="3">
    <source>
        <dbReference type="ARBA" id="ARBA00023067"/>
    </source>
</evidence>
<accession>A0ABT9HE63</accession>
<organism evidence="6 7">
    <name type="scientific">Psychrobacter faecalis</name>
    <dbReference type="NCBI Taxonomy" id="180588"/>
    <lineage>
        <taxon>Bacteria</taxon>
        <taxon>Pseudomonadati</taxon>
        <taxon>Pseudomonadota</taxon>
        <taxon>Gammaproteobacteria</taxon>
        <taxon>Moraxellales</taxon>
        <taxon>Moraxellaceae</taxon>
        <taxon>Psychrobacter</taxon>
    </lineage>
</organism>
<dbReference type="PANTHER" id="PTHR33175:SF3">
    <property type="entry name" value="DNA-BINDING PROTEIN HU-BETA"/>
    <property type="match status" value="1"/>
</dbReference>
<dbReference type="GO" id="GO:0003677">
    <property type="term" value="F:DNA binding"/>
    <property type="evidence" value="ECO:0007669"/>
    <property type="project" value="UniProtKB-KW"/>
</dbReference>
<dbReference type="Gene3D" id="4.10.520.10">
    <property type="entry name" value="IHF-like DNA-binding proteins"/>
    <property type="match status" value="1"/>
</dbReference>
<comment type="function">
    <text evidence="1">Histone-like DNA-binding protein which is capable of wrapping DNA to stabilize it, and thus to prevent its denaturation under extreme environmental conditions.</text>
</comment>
<proteinExistence type="inferred from homology"/>
<dbReference type="GeneID" id="84652355"/>
<keyword evidence="4 6" id="KW-0238">DNA-binding</keyword>
<dbReference type="SUPFAM" id="SSF47729">
    <property type="entry name" value="IHF-like DNA-binding proteins"/>
    <property type="match status" value="1"/>
</dbReference>
<dbReference type="InterPro" id="IPR000119">
    <property type="entry name" value="Hist_DNA-bd"/>
</dbReference>
<gene>
    <name evidence="6" type="ORF">Q8P09_03075</name>
</gene>
<evidence type="ECO:0000313" key="7">
    <source>
        <dbReference type="Proteomes" id="UP001228171"/>
    </source>
</evidence>
<dbReference type="EMBL" id="JAVAJI010000003">
    <property type="protein sequence ID" value="MDP4544061.1"/>
    <property type="molecule type" value="Genomic_DNA"/>
</dbReference>
<evidence type="ECO:0000256" key="1">
    <source>
        <dbReference type="ARBA" id="ARBA00003819"/>
    </source>
</evidence>
<dbReference type="PANTHER" id="PTHR33175">
    <property type="entry name" value="DNA-BINDING PROTEIN HU"/>
    <property type="match status" value="1"/>
</dbReference>
<dbReference type="PROSITE" id="PS00045">
    <property type="entry name" value="HISTONE_LIKE"/>
    <property type="match status" value="1"/>
</dbReference>
<dbReference type="InterPro" id="IPR010992">
    <property type="entry name" value="IHF-like_DNA-bd_dom_sf"/>
</dbReference>
<dbReference type="RefSeq" id="WP_223808465.1">
    <property type="nucleotide sequence ID" value="NZ_CAJGYS010000001.1"/>
</dbReference>
<dbReference type="SMART" id="SM00411">
    <property type="entry name" value="BHL"/>
    <property type="match status" value="1"/>
</dbReference>
<evidence type="ECO:0000256" key="4">
    <source>
        <dbReference type="ARBA" id="ARBA00023125"/>
    </source>
</evidence>
<name>A0ABT9HE63_9GAMM</name>
<sequence>MSVFYPLKLEGNFMNKSELIDSIAEKSGLNKTQAGEALNAVMESVGEALEAGDSISLVGFGTFSVKDRKARTGRNPKTGEELSIPASKVPSFKAGKNLKERLN</sequence>
<dbReference type="CDD" id="cd13831">
    <property type="entry name" value="HU"/>
    <property type="match status" value="1"/>
</dbReference>
<dbReference type="Proteomes" id="UP001228171">
    <property type="component" value="Unassembled WGS sequence"/>
</dbReference>
<keyword evidence="3" id="KW-0226">DNA condensation</keyword>
<protein>
    <submittedName>
        <fullName evidence="6">HU family DNA-binding protein</fullName>
    </submittedName>
</protein>
<comment type="similarity">
    <text evidence="2 5">Belongs to the bacterial histone-like protein family.</text>
</comment>
<dbReference type="PRINTS" id="PR01727">
    <property type="entry name" value="DNABINDINGHU"/>
</dbReference>
<keyword evidence="7" id="KW-1185">Reference proteome</keyword>
<comment type="caution">
    <text evidence="6">The sequence shown here is derived from an EMBL/GenBank/DDBJ whole genome shotgun (WGS) entry which is preliminary data.</text>
</comment>
<reference evidence="6 7" key="1">
    <citation type="submission" date="2023-08" db="EMBL/GenBank/DDBJ databases">
        <authorList>
            <person name="Kumar R."/>
        </authorList>
    </citation>
    <scope>NUCLEOTIDE SEQUENCE [LARGE SCALE GENOMIC DNA]</scope>
    <source>
        <strain evidence="6 7">LUR13</strain>
    </source>
</reference>
<evidence type="ECO:0000256" key="5">
    <source>
        <dbReference type="RuleBase" id="RU003939"/>
    </source>
</evidence>